<gene>
    <name evidence="1" type="ORF">OUZ56_005863</name>
</gene>
<proteinExistence type="predicted"/>
<evidence type="ECO:0000313" key="1">
    <source>
        <dbReference type="EMBL" id="KAK4004119.1"/>
    </source>
</evidence>
<evidence type="ECO:0000313" key="2">
    <source>
        <dbReference type="Proteomes" id="UP001234178"/>
    </source>
</evidence>
<protein>
    <submittedName>
        <fullName evidence="1">Uncharacterized protein</fullName>
    </submittedName>
</protein>
<keyword evidence="2" id="KW-1185">Reference proteome</keyword>
<organism evidence="1 2">
    <name type="scientific">Daphnia magna</name>
    <dbReference type="NCBI Taxonomy" id="35525"/>
    <lineage>
        <taxon>Eukaryota</taxon>
        <taxon>Metazoa</taxon>
        <taxon>Ecdysozoa</taxon>
        <taxon>Arthropoda</taxon>
        <taxon>Crustacea</taxon>
        <taxon>Branchiopoda</taxon>
        <taxon>Diplostraca</taxon>
        <taxon>Cladocera</taxon>
        <taxon>Anomopoda</taxon>
        <taxon>Daphniidae</taxon>
        <taxon>Daphnia</taxon>
    </lineage>
</organism>
<dbReference type="EMBL" id="JAOYFB010000001">
    <property type="protein sequence ID" value="KAK4004119.1"/>
    <property type="molecule type" value="Genomic_DNA"/>
</dbReference>
<accession>A0ABQ9YU11</accession>
<reference evidence="1 2" key="1">
    <citation type="journal article" date="2023" name="Nucleic Acids Res.">
        <title>The hologenome of Daphnia magna reveals possible DNA methylation and microbiome-mediated evolution of the host genome.</title>
        <authorList>
            <person name="Chaturvedi A."/>
            <person name="Li X."/>
            <person name="Dhandapani V."/>
            <person name="Marshall H."/>
            <person name="Kissane S."/>
            <person name="Cuenca-Cambronero M."/>
            <person name="Asole G."/>
            <person name="Calvet F."/>
            <person name="Ruiz-Romero M."/>
            <person name="Marangio P."/>
            <person name="Guigo R."/>
            <person name="Rago D."/>
            <person name="Mirbahai L."/>
            <person name="Eastwood N."/>
            <person name="Colbourne J.K."/>
            <person name="Zhou J."/>
            <person name="Mallon E."/>
            <person name="Orsini L."/>
        </authorList>
    </citation>
    <scope>NUCLEOTIDE SEQUENCE [LARGE SCALE GENOMIC DNA]</scope>
    <source>
        <strain evidence="1">LRV0_1</strain>
    </source>
</reference>
<dbReference type="Proteomes" id="UP001234178">
    <property type="component" value="Unassembled WGS sequence"/>
</dbReference>
<comment type="caution">
    <text evidence="1">The sequence shown here is derived from an EMBL/GenBank/DDBJ whole genome shotgun (WGS) entry which is preliminary data.</text>
</comment>
<sequence>MRFSVLTLFPPVVPRYYLIILVPCPQSKKDGVLQLCLLLPMGLDFLVIGGTDVRKESNTEGEGKQTKNEVTNRIGSFFVILGRQVEIADFLHYCLAPMEITSQVVARRKQFSDCDKNCPFKICHNPFNSGKGHDILNKIFEHRYIVNSSSSRHTTEKKRHLL</sequence>
<name>A0ABQ9YU11_9CRUS</name>